<dbReference type="SUPFAM" id="SSF48008">
    <property type="entry name" value="GntR ligand-binding domain-like"/>
    <property type="match status" value="1"/>
</dbReference>
<sequence length="242" mass="26623">MRGTIGVKDALSLVKAVDIVYETIRDGIRNGTYPPGSHLTAQALAETSGFSRTPVREAMRRLHAEALIHFIPNRGAFVATWSVREIEQIYDLRVLLESFAAREAAVHISDDQLAELRQLAERMRTATASDQPDVEHITALNDEFHKLVLSASGNVRLRNLLGSIVEIPLVLNTFRSYSLEQIRRSAAQHIELTDAFAAHNPEWAGAIMTAHILSARQTLMSNTGATIPVLPGEPGEIDDDAL</sequence>
<dbReference type="GO" id="GO:0003677">
    <property type="term" value="F:DNA binding"/>
    <property type="evidence" value="ECO:0007669"/>
    <property type="project" value="UniProtKB-KW"/>
</dbReference>
<keyword evidence="6" id="KW-1185">Reference proteome</keyword>
<dbReference type="SMART" id="SM00345">
    <property type="entry name" value="HTH_GNTR"/>
    <property type="match status" value="1"/>
</dbReference>
<dbReference type="InterPro" id="IPR000524">
    <property type="entry name" value="Tscrpt_reg_HTH_GntR"/>
</dbReference>
<name>A0A7W6FRB7_9SPHN</name>
<proteinExistence type="predicted"/>
<evidence type="ECO:0000256" key="2">
    <source>
        <dbReference type="ARBA" id="ARBA00023125"/>
    </source>
</evidence>
<dbReference type="InterPro" id="IPR036388">
    <property type="entry name" value="WH-like_DNA-bd_sf"/>
</dbReference>
<reference evidence="5 6" key="1">
    <citation type="submission" date="2020-08" db="EMBL/GenBank/DDBJ databases">
        <title>Genomic Encyclopedia of Type Strains, Phase IV (KMG-IV): sequencing the most valuable type-strain genomes for metagenomic binning, comparative biology and taxonomic classification.</title>
        <authorList>
            <person name="Goeker M."/>
        </authorList>
    </citation>
    <scope>NUCLEOTIDE SEQUENCE [LARGE SCALE GENOMIC DNA]</scope>
    <source>
        <strain evidence="5 6">DSM 26189</strain>
    </source>
</reference>
<dbReference type="GO" id="GO:0003700">
    <property type="term" value="F:DNA-binding transcription factor activity"/>
    <property type="evidence" value="ECO:0007669"/>
    <property type="project" value="InterPro"/>
</dbReference>
<keyword evidence="2 5" id="KW-0238">DNA-binding</keyword>
<feature type="domain" description="HTH gntR-type" evidence="4">
    <location>
        <begin position="14"/>
        <end position="81"/>
    </location>
</feature>
<gene>
    <name evidence="5" type="ORF">GGR43_002587</name>
</gene>
<evidence type="ECO:0000256" key="1">
    <source>
        <dbReference type="ARBA" id="ARBA00023015"/>
    </source>
</evidence>
<dbReference type="Gene3D" id="1.20.120.530">
    <property type="entry name" value="GntR ligand-binding domain-like"/>
    <property type="match status" value="1"/>
</dbReference>
<dbReference type="Proteomes" id="UP000571950">
    <property type="component" value="Unassembled WGS sequence"/>
</dbReference>
<dbReference type="PROSITE" id="PS50949">
    <property type="entry name" value="HTH_GNTR"/>
    <property type="match status" value="1"/>
</dbReference>
<organism evidence="5 6">
    <name type="scientific">Sphingobium jiangsuense</name>
    <dbReference type="NCBI Taxonomy" id="870476"/>
    <lineage>
        <taxon>Bacteria</taxon>
        <taxon>Pseudomonadati</taxon>
        <taxon>Pseudomonadota</taxon>
        <taxon>Alphaproteobacteria</taxon>
        <taxon>Sphingomonadales</taxon>
        <taxon>Sphingomonadaceae</taxon>
        <taxon>Sphingobium</taxon>
    </lineage>
</organism>
<dbReference type="AlphaFoldDB" id="A0A7W6FRB7"/>
<protein>
    <submittedName>
        <fullName evidence="5">DNA-binding GntR family transcriptional regulator</fullName>
    </submittedName>
</protein>
<dbReference type="CDD" id="cd07377">
    <property type="entry name" value="WHTH_GntR"/>
    <property type="match status" value="1"/>
</dbReference>
<comment type="caution">
    <text evidence="5">The sequence shown here is derived from an EMBL/GenBank/DDBJ whole genome shotgun (WGS) entry which is preliminary data.</text>
</comment>
<dbReference type="InterPro" id="IPR008920">
    <property type="entry name" value="TF_FadR/GntR_C"/>
</dbReference>
<dbReference type="PANTHER" id="PTHR43537:SF24">
    <property type="entry name" value="GLUCONATE OPERON TRANSCRIPTIONAL REPRESSOR"/>
    <property type="match status" value="1"/>
</dbReference>
<keyword evidence="3" id="KW-0804">Transcription</keyword>
<dbReference type="RefSeq" id="WP_223177436.1">
    <property type="nucleotide sequence ID" value="NZ_BSPS01000003.1"/>
</dbReference>
<dbReference type="EMBL" id="JACIDT010000008">
    <property type="protein sequence ID" value="MBB3926864.1"/>
    <property type="molecule type" value="Genomic_DNA"/>
</dbReference>
<accession>A0A7W6FRB7</accession>
<dbReference type="Gene3D" id="1.10.10.10">
    <property type="entry name" value="Winged helix-like DNA-binding domain superfamily/Winged helix DNA-binding domain"/>
    <property type="match status" value="1"/>
</dbReference>
<evidence type="ECO:0000313" key="5">
    <source>
        <dbReference type="EMBL" id="MBB3926864.1"/>
    </source>
</evidence>
<dbReference type="InterPro" id="IPR011711">
    <property type="entry name" value="GntR_C"/>
</dbReference>
<evidence type="ECO:0000313" key="6">
    <source>
        <dbReference type="Proteomes" id="UP000571950"/>
    </source>
</evidence>
<dbReference type="SUPFAM" id="SSF46785">
    <property type="entry name" value="Winged helix' DNA-binding domain"/>
    <property type="match status" value="1"/>
</dbReference>
<dbReference type="SMART" id="SM00895">
    <property type="entry name" value="FCD"/>
    <property type="match status" value="1"/>
</dbReference>
<keyword evidence="1" id="KW-0805">Transcription regulation</keyword>
<evidence type="ECO:0000256" key="3">
    <source>
        <dbReference type="ARBA" id="ARBA00023163"/>
    </source>
</evidence>
<dbReference type="PANTHER" id="PTHR43537">
    <property type="entry name" value="TRANSCRIPTIONAL REGULATOR, GNTR FAMILY"/>
    <property type="match status" value="1"/>
</dbReference>
<dbReference type="Pfam" id="PF07729">
    <property type="entry name" value="FCD"/>
    <property type="match status" value="1"/>
</dbReference>
<dbReference type="InterPro" id="IPR036390">
    <property type="entry name" value="WH_DNA-bd_sf"/>
</dbReference>
<dbReference type="Pfam" id="PF00392">
    <property type="entry name" value="GntR"/>
    <property type="match status" value="1"/>
</dbReference>
<evidence type="ECO:0000259" key="4">
    <source>
        <dbReference type="PROSITE" id="PS50949"/>
    </source>
</evidence>